<dbReference type="AlphaFoldDB" id="A0A918G302"/>
<evidence type="ECO:0000313" key="6">
    <source>
        <dbReference type="Proteomes" id="UP000606194"/>
    </source>
</evidence>
<keyword evidence="2" id="KW-0786">Thiamine pyrophosphate</keyword>
<dbReference type="InterPro" id="IPR029061">
    <property type="entry name" value="THDP-binding"/>
</dbReference>
<evidence type="ECO:0000259" key="4">
    <source>
        <dbReference type="Pfam" id="PF02776"/>
    </source>
</evidence>
<dbReference type="CDD" id="cd02002">
    <property type="entry name" value="TPP_BFDC"/>
    <property type="match status" value="1"/>
</dbReference>
<keyword evidence="6" id="KW-1185">Reference proteome</keyword>
<dbReference type="GO" id="GO:0003984">
    <property type="term" value="F:acetolactate synthase activity"/>
    <property type="evidence" value="ECO:0007669"/>
    <property type="project" value="TreeGrafter"/>
</dbReference>
<evidence type="ECO:0000313" key="5">
    <source>
        <dbReference type="EMBL" id="GGS16924.1"/>
    </source>
</evidence>
<proteinExistence type="inferred from homology"/>
<dbReference type="Pfam" id="PF02775">
    <property type="entry name" value="TPP_enzyme_C"/>
    <property type="match status" value="1"/>
</dbReference>
<comment type="similarity">
    <text evidence="1">Belongs to the TPP enzyme family.</text>
</comment>
<feature type="domain" description="Thiamine pyrophosphate enzyme N-terminal TPP-binding" evidence="4">
    <location>
        <begin position="8"/>
        <end position="111"/>
    </location>
</feature>
<dbReference type="EMBL" id="BMTL01000033">
    <property type="protein sequence ID" value="GGS16924.1"/>
    <property type="molecule type" value="Genomic_DNA"/>
</dbReference>
<organism evidence="5 6">
    <name type="scientific">Streptomyces humidus</name>
    <dbReference type="NCBI Taxonomy" id="52259"/>
    <lineage>
        <taxon>Bacteria</taxon>
        <taxon>Bacillati</taxon>
        <taxon>Actinomycetota</taxon>
        <taxon>Actinomycetes</taxon>
        <taxon>Kitasatosporales</taxon>
        <taxon>Streptomycetaceae</taxon>
        <taxon>Streptomyces</taxon>
    </lineage>
</organism>
<evidence type="ECO:0000259" key="3">
    <source>
        <dbReference type="Pfam" id="PF02775"/>
    </source>
</evidence>
<dbReference type="PANTHER" id="PTHR18968:SF86">
    <property type="entry name" value="ACETOLACTATE SYNTHASE LARGE SUBUNIT ILVX-RELATED"/>
    <property type="match status" value="1"/>
</dbReference>
<dbReference type="Pfam" id="PF02776">
    <property type="entry name" value="TPP_enzyme_N"/>
    <property type="match status" value="1"/>
</dbReference>
<evidence type="ECO:0000256" key="1">
    <source>
        <dbReference type="ARBA" id="ARBA00007812"/>
    </source>
</evidence>
<dbReference type="InterPro" id="IPR012001">
    <property type="entry name" value="Thiamin_PyroP_enz_TPP-bd_dom"/>
</dbReference>
<gene>
    <name evidence="5" type="primary">ilvB</name>
    <name evidence="5" type="ORF">GCM10010269_65080</name>
</gene>
<evidence type="ECO:0000256" key="2">
    <source>
        <dbReference type="ARBA" id="ARBA00023052"/>
    </source>
</evidence>
<dbReference type="Gene3D" id="3.40.50.970">
    <property type="match status" value="2"/>
</dbReference>
<dbReference type="InterPro" id="IPR011766">
    <property type="entry name" value="TPP_enzyme_TPP-bd"/>
</dbReference>
<dbReference type="GO" id="GO:0050660">
    <property type="term" value="F:flavin adenine dinucleotide binding"/>
    <property type="evidence" value="ECO:0007669"/>
    <property type="project" value="TreeGrafter"/>
</dbReference>
<dbReference type="InterPro" id="IPR045229">
    <property type="entry name" value="TPP_enz"/>
</dbReference>
<dbReference type="GO" id="GO:0030976">
    <property type="term" value="F:thiamine pyrophosphate binding"/>
    <property type="evidence" value="ECO:0007669"/>
    <property type="project" value="InterPro"/>
</dbReference>
<accession>A0A918G302</accession>
<dbReference type="CDD" id="cd07035">
    <property type="entry name" value="TPP_PYR_POX_like"/>
    <property type="match status" value="1"/>
</dbReference>
<comment type="caution">
    <text evidence="5">The sequence shown here is derived from an EMBL/GenBank/DDBJ whole genome shotgun (WGS) entry which is preliminary data.</text>
</comment>
<name>A0A918G302_9ACTN</name>
<protein>
    <submittedName>
        <fullName evidence="5">Acetolactate synthase I/II/III large subunit</fullName>
    </submittedName>
</protein>
<dbReference type="Proteomes" id="UP000606194">
    <property type="component" value="Unassembled WGS sequence"/>
</dbReference>
<dbReference type="GO" id="GO:0000287">
    <property type="term" value="F:magnesium ion binding"/>
    <property type="evidence" value="ECO:0007669"/>
    <property type="project" value="UniProtKB-ARBA"/>
</dbReference>
<sequence>MNRGGGKTGAQVLVEAVAAGGVEVCFANPGTTEMPLVAALDAVPAVRPVLGLFEGVCTGAADGYARIAGKPAMTLLHLGPGFANGAANLHNARRAHSPILNVVGDHASWHLPYDAPLTSDIVSLATPVSGWVGTVGSADDMSRTTAEALTAARTPPGHGATLIVPVDFQQEAVTETHAGASPRPAPQPAPVGADVVERLAKRLSGGSRTVFLLGAQALTEPGQRAAERIAAVAGATLYSETFPATAERGGGLPGLDRLPYFPETAIKALAGARTVVLAGALEPVSYFGYEGIPSLLAPPGSVEVLAAPGDDVVQALEDLADALGAPVLTHGRAAAPDGAHLPEGPLTPGTVGRIVTALLPEGAIVSVEGGTCGYPFFTASADALRHTALTNTGGAIGQGLPAALGAAIAAPERQVIALQSDGSAQYTIQALWTMAREQTSVITLIASNRKYSILQTELTRHGASLAGPASTALTSLDDPALNWMGLAHGYGVPAERAETGGELARALRRALAAGGPRLIEMAL</sequence>
<reference evidence="5" key="1">
    <citation type="journal article" date="2014" name="Int. J. Syst. Evol. Microbiol.">
        <title>Complete genome sequence of Corynebacterium casei LMG S-19264T (=DSM 44701T), isolated from a smear-ripened cheese.</title>
        <authorList>
            <consortium name="US DOE Joint Genome Institute (JGI-PGF)"/>
            <person name="Walter F."/>
            <person name="Albersmeier A."/>
            <person name="Kalinowski J."/>
            <person name="Ruckert C."/>
        </authorList>
    </citation>
    <scope>NUCLEOTIDE SEQUENCE</scope>
    <source>
        <strain evidence="5">JCM 4386</strain>
    </source>
</reference>
<dbReference type="PANTHER" id="PTHR18968">
    <property type="entry name" value="THIAMINE PYROPHOSPHATE ENZYMES"/>
    <property type="match status" value="1"/>
</dbReference>
<dbReference type="SUPFAM" id="SSF52518">
    <property type="entry name" value="Thiamin diphosphate-binding fold (THDP-binding)"/>
    <property type="match status" value="2"/>
</dbReference>
<dbReference type="NCBIfam" id="NF005760">
    <property type="entry name" value="PRK07586.1"/>
    <property type="match status" value="1"/>
</dbReference>
<feature type="domain" description="Thiamine pyrophosphate enzyme TPP-binding" evidence="3">
    <location>
        <begin position="385"/>
        <end position="520"/>
    </location>
</feature>
<reference evidence="5" key="2">
    <citation type="submission" date="2020-09" db="EMBL/GenBank/DDBJ databases">
        <authorList>
            <person name="Sun Q."/>
            <person name="Ohkuma M."/>
        </authorList>
    </citation>
    <scope>NUCLEOTIDE SEQUENCE</scope>
    <source>
        <strain evidence="5">JCM 4386</strain>
    </source>
</reference>